<dbReference type="EMBL" id="SOSA01000084">
    <property type="protein sequence ID" value="THC97172.1"/>
    <property type="molecule type" value="Genomic_DNA"/>
</dbReference>
<evidence type="ECO:0000313" key="6">
    <source>
        <dbReference type="Proteomes" id="UP000308092"/>
    </source>
</evidence>
<dbReference type="PANTHER" id="PTHR47840">
    <property type="entry name" value="ZN(II)2CYS6 TRANSCRIPTION FACTOR (EUROFUNG)-RELATED"/>
    <property type="match status" value="1"/>
</dbReference>
<evidence type="ECO:0000256" key="4">
    <source>
        <dbReference type="SAM" id="MobiDB-lite"/>
    </source>
</evidence>
<evidence type="ECO:0000313" key="5">
    <source>
        <dbReference type="EMBL" id="THC97172.1"/>
    </source>
</evidence>
<keyword evidence="3" id="KW-0539">Nucleus</keyword>
<keyword evidence="6" id="KW-1185">Reference proteome</keyword>
<gene>
    <name evidence="5" type="ORF">EYZ11_003337</name>
</gene>
<reference evidence="5 6" key="1">
    <citation type="submission" date="2019-03" db="EMBL/GenBank/DDBJ databases">
        <title>The genome sequence of a newly discovered highly antifungal drug resistant Aspergillus species, Aspergillus tanneri NIH 1004.</title>
        <authorList>
            <person name="Mounaud S."/>
            <person name="Singh I."/>
            <person name="Joardar V."/>
            <person name="Pakala S."/>
            <person name="Pakala S."/>
            <person name="Venepally P."/>
            <person name="Hoover J."/>
            <person name="Nierman W."/>
            <person name="Chung J."/>
            <person name="Losada L."/>
        </authorList>
    </citation>
    <scope>NUCLEOTIDE SEQUENCE [LARGE SCALE GENOMIC DNA]</scope>
    <source>
        <strain evidence="5 6">NIH1004</strain>
    </source>
</reference>
<feature type="compositionally biased region" description="Basic and acidic residues" evidence="4">
    <location>
        <begin position="99"/>
        <end position="115"/>
    </location>
</feature>
<accession>A0A4S3JNK8</accession>
<dbReference type="PANTHER" id="PTHR47840:SF1">
    <property type="entry name" value="ZN(II)2CYS6 TRANSCRIPTION FACTOR (EUROFUNG)"/>
    <property type="match status" value="1"/>
</dbReference>
<sequence length="229" mass="25463">MKGFPSRAGLMSKPIWIQDQSLGVYLNHLQQDRWYTDKSARQENSPGYDLLLVNPADDPDGHRLPASTEPSRVLAICKCPPSASPASHQAVDAPVGDEHRHDHLRHDNLSPDRHPSAAVVSGDSGVFDALSRALYDSLPSRQDTASNCKASGHHSIPFHEILTTPYILDRDSLRSQNRLLEIPGPNVHPVLIARHMLHLASFLQHLHADLHEEIRGLSEPPQIMRDRLA</sequence>
<name>A0A4S3JNK8_9EURO</name>
<feature type="region of interest" description="Disordered" evidence="4">
    <location>
        <begin position="99"/>
        <end position="118"/>
    </location>
</feature>
<dbReference type="AlphaFoldDB" id="A0A4S3JNK8"/>
<protein>
    <submittedName>
        <fullName evidence="5">Uncharacterized protein</fullName>
    </submittedName>
</protein>
<comment type="caution">
    <text evidence="5">The sequence shown here is derived from an EMBL/GenBank/DDBJ whole genome shotgun (WGS) entry which is preliminary data.</text>
</comment>
<proteinExistence type="predicted"/>
<keyword evidence="1" id="KW-0805">Transcription regulation</keyword>
<organism evidence="5 6">
    <name type="scientific">Aspergillus tanneri</name>
    <dbReference type="NCBI Taxonomy" id="1220188"/>
    <lineage>
        <taxon>Eukaryota</taxon>
        <taxon>Fungi</taxon>
        <taxon>Dikarya</taxon>
        <taxon>Ascomycota</taxon>
        <taxon>Pezizomycotina</taxon>
        <taxon>Eurotiomycetes</taxon>
        <taxon>Eurotiomycetidae</taxon>
        <taxon>Eurotiales</taxon>
        <taxon>Aspergillaceae</taxon>
        <taxon>Aspergillus</taxon>
        <taxon>Aspergillus subgen. Circumdati</taxon>
    </lineage>
</organism>
<dbReference type="STRING" id="1220188.A0A4S3JNK8"/>
<dbReference type="VEuPathDB" id="FungiDB:EYZ11_003337"/>
<evidence type="ECO:0000256" key="3">
    <source>
        <dbReference type="ARBA" id="ARBA00023242"/>
    </source>
</evidence>
<evidence type="ECO:0000256" key="2">
    <source>
        <dbReference type="ARBA" id="ARBA00023163"/>
    </source>
</evidence>
<keyword evidence="2" id="KW-0804">Transcription</keyword>
<dbReference type="Proteomes" id="UP000308092">
    <property type="component" value="Unassembled WGS sequence"/>
</dbReference>
<evidence type="ECO:0000256" key="1">
    <source>
        <dbReference type="ARBA" id="ARBA00023015"/>
    </source>
</evidence>